<accession>A0ACB8ABZ6</accession>
<proteinExistence type="predicted"/>
<gene>
    <name evidence="1" type="ORF">BJ138DRAFT_72075</name>
</gene>
<organism evidence="1 2">
    <name type="scientific">Hygrophoropsis aurantiaca</name>
    <dbReference type="NCBI Taxonomy" id="72124"/>
    <lineage>
        <taxon>Eukaryota</taxon>
        <taxon>Fungi</taxon>
        <taxon>Dikarya</taxon>
        <taxon>Basidiomycota</taxon>
        <taxon>Agaricomycotina</taxon>
        <taxon>Agaricomycetes</taxon>
        <taxon>Agaricomycetidae</taxon>
        <taxon>Boletales</taxon>
        <taxon>Coniophorineae</taxon>
        <taxon>Hygrophoropsidaceae</taxon>
        <taxon>Hygrophoropsis</taxon>
    </lineage>
</organism>
<name>A0ACB8ABZ6_9AGAM</name>
<dbReference type="Proteomes" id="UP000790377">
    <property type="component" value="Unassembled WGS sequence"/>
</dbReference>
<evidence type="ECO:0000313" key="2">
    <source>
        <dbReference type="Proteomes" id="UP000790377"/>
    </source>
</evidence>
<dbReference type="EMBL" id="MU267702">
    <property type="protein sequence ID" value="KAH7910736.1"/>
    <property type="molecule type" value="Genomic_DNA"/>
</dbReference>
<keyword evidence="2" id="KW-1185">Reference proteome</keyword>
<evidence type="ECO:0000313" key="1">
    <source>
        <dbReference type="EMBL" id="KAH7910736.1"/>
    </source>
</evidence>
<sequence>MTQNLTRMFFLSFSSLFTLIPLLQQPQPLPSSASDTTIAIATMPTLTDVPFTDLEIIAQCKNYRDAKLGGPTTQRFVVLEQHGVPTQYAVKMGGVFELPLQHELDWMNHLNAQHTSSKVTFPTGYGIVDDGDEYSLLVMQNIPGRTMWEEMREGRDPLSDADADDIAAVVQELRANTALCDNLPSPNVLTPSGSWYAQGHMFPPFNEGGRVLADRQDYHAFMLARLKSAFGFHKDDPNDGVEYDAARSAVLPTLGERVFTHGDLSPHNIKRLPDGRLGIFGFGMSFFGPGWAEPYAVLIAGEDEKYAKPLREAFARRGMDVCADLKDELWEFRRWHFVFGCTFSLAERGQS</sequence>
<reference evidence="1" key="1">
    <citation type="journal article" date="2021" name="New Phytol.">
        <title>Evolutionary innovations through gain and loss of genes in the ectomycorrhizal Boletales.</title>
        <authorList>
            <person name="Wu G."/>
            <person name="Miyauchi S."/>
            <person name="Morin E."/>
            <person name="Kuo A."/>
            <person name="Drula E."/>
            <person name="Varga T."/>
            <person name="Kohler A."/>
            <person name="Feng B."/>
            <person name="Cao Y."/>
            <person name="Lipzen A."/>
            <person name="Daum C."/>
            <person name="Hundley H."/>
            <person name="Pangilinan J."/>
            <person name="Johnson J."/>
            <person name="Barry K."/>
            <person name="LaButti K."/>
            <person name="Ng V."/>
            <person name="Ahrendt S."/>
            <person name="Min B."/>
            <person name="Choi I.G."/>
            <person name="Park H."/>
            <person name="Plett J.M."/>
            <person name="Magnuson J."/>
            <person name="Spatafora J.W."/>
            <person name="Nagy L.G."/>
            <person name="Henrissat B."/>
            <person name="Grigoriev I.V."/>
            <person name="Yang Z.L."/>
            <person name="Xu J."/>
            <person name="Martin F.M."/>
        </authorList>
    </citation>
    <scope>NUCLEOTIDE SEQUENCE</scope>
    <source>
        <strain evidence="1">ATCC 28755</strain>
    </source>
</reference>
<comment type="caution">
    <text evidence="1">The sequence shown here is derived from an EMBL/GenBank/DDBJ whole genome shotgun (WGS) entry which is preliminary data.</text>
</comment>
<protein>
    <submittedName>
        <fullName evidence="1">Uncharacterized protein</fullName>
    </submittedName>
</protein>